<sequence>MTRLGALLAALIPVFLATSGMAHEIRPAYLDMRETTRDEFAVVWKVPAQGNMRLGLYASLPKPCVEKAEPVRSIDGGAYLERWTVACAGGLEGGEITIDGLRSTMTEALVRIEYESGDTEVVRLMPDAPSFVAAGRQTSLEVAQTYFLLGVDHILSGLDHLLFVLALLLLIRDRWSLVKTITAFTIAHSITLAGASLGYFSLPQKPVEATIALSIAFVASELIKMKPGERRLSESYPWVVAFAFGLLHGFGFAGALMEIGLPQSDVPLSLLTFNLGVEAGQLIFVAAALVVLRAAGAVGAIQPAPARRFGAYSIGTAAMLWLISRIAGLAA</sequence>
<name>A0A2N0DHJ4_RHISU</name>
<evidence type="ECO:0000313" key="4">
    <source>
        <dbReference type="Proteomes" id="UP000232164"/>
    </source>
</evidence>
<reference evidence="3 4" key="2">
    <citation type="submission" date="2017-12" db="EMBL/GenBank/DDBJ databases">
        <title>Genome sequence of Rhizobium sullae HCNT1 isolated from Sulla coronaria nodules and featuring peculiar denitrification phenotypes.</title>
        <authorList>
            <person name="De Diego-Diaz B."/>
            <person name="Treu L."/>
            <person name="Campanaro S."/>
            <person name="Da Silva Duarte V."/>
            <person name="Basaglia M."/>
            <person name="Favaro L."/>
            <person name="Casella S."/>
            <person name="Squartini A."/>
        </authorList>
    </citation>
    <scope>NUCLEOTIDE SEQUENCE [LARGE SCALE GENOMIC DNA]</scope>
    <source>
        <strain evidence="3 4">HCNT1</strain>
    </source>
</reference>
<feature type="chain" id="PRO_5014993952" description="HupE/UreJ family protein" evidence="2">
    <location>
        <begin position="23"/>
        <end position="331"/>
    </location>
</feature>
<evidence type="ECO:0008006" key="5">
    <source>
        <dbReference type="Google" id="ProtNLM"/>
    </source>
</evidence>
<dbReference type="EMBL" id="PIQN01000001">
    <property type="protein sequence ID" value="PKA45553.1"/>
    <property type="molecule type" value="Genomic_DNA"/>
</dbReference>
<keyword evidence="1" id="KW-1133">Transmembrane helix</keyword>
<accession>A0A2N0DHJ4</accession>
<gene>
    <name evidence="3" type="ORF">CWR43_00525</name>
</gene>
<dbReference type="AlphaFoldDB" id="A0A2N0DHJ4"/>
<evidence type="ECO:0000256" key="2">
    <source>
        <dbReference type="SAM" id="SignalP"/>
    </source>
</evidence>
<evidence type="ECO:0000313" key="3">
    <source>
        <dbReference type="EMBL" id="PKA45553.1"/>
    </source>
</evidence>
<keyword evidence="1" id="KW-0472">Membrane</keyword>
<feature type="transmembrane region" description="Helical" evidence="1">
    <location>
        <begin position="146"/>
        <end position="169"/>
    </location>
</feature>
<keyword evidence="1" id="KW-0812">Transmembrane</keyword>
<feature type="signal peptide" evidence="2">
    <location>
        <begin position="1"/>
        <end position="22"/>
    </location>
</feature>
<comment type="caution">
    <text evidence="3">The sequence shown here is derived from an EMBL/GenBank/DDBJ whole genome shotgun (WGS) entry which is preliminary data.</text>
</comment>
<keyword evidence="2" id="KW-0732">Signal</keyword>
<dbReference type="RefSeq" id="WP_100770319.1">
    <property type="nucleotide sequence ID" value="NZ_PIQN01000001.1"/>
</dbReference>
<evidence type="ECO:0000256" key="1">
    <source>
        <dbReference type="SAM" id="Phobius"/>
    </source>
</evidence>
<reference evidence="3 4" key="1">
    <citation type="submission" date="2017-11" db="EMBL/GenBank/DDBJ databases">
        <authorList>
            <person name="Han C.G."/>
        </authorList>
    </citation>
    <scope>NUCLEOTIDE SEQUENCE [LARGE SCALE GENOMIC DNA]</scope>
    <source>
        <strain evidence="3 4">HCNT1</strain>
    </source>
</reference>
<proteinExistence type="predicted"/>
<organism evidence="3 4">
    <name type="scientific">Rhizobium sullae</name>
    <name type="common">Rhizobium hedysari</name>
    <dbReference type="NCBI Taxonomy" id="50338"/>
    <lineage>
        <taxon>Bacteria</taxon>
        <taxon>Pseudomonadati</taxon>
        <taxon>Pseudomonadota</taxon>
        <taxon>Alphaproteobacteria</taxon>
        <taxon>Hyphomicrobiales</taxon>
        <taxon>Rhizobiaceae</taxon>
        <taxon>Rhizobium/Agrobacterium group</taxon>
        <taxon>Rhizobium</taxon>
    </lineage>
</organism>
<feature type="transmembrane region" description="Helical" evidence="1">
    <location>
        <begin position="309"/>
        <end position="330"/>
    </location>
</feature>
<dbReference type="Pfam" id="PF13795">
    <property type="entry name" value="HupE_UreJ_2"/>
    <property type="match status" value="1"/>
</dbReference>
<dbReference type="Proteomes" id="UP000232164">
    <property type="component" value="Unassembled WGS sequence"/>
</dbReference>
<protein>
    <recommendedName>
        <fullName evidence="5">HupE/UreJ family protein</fullName>
    </recommendedName>
</protein>
<feature type="transmembrane region" description="Helical" evidence="1">
    <location>
        <begin position="279"/>
        <end position="302"/>
    </location>
</feature>
<feature type="transmembrane region" description="Helical" evidence="1">
    <location>
        <begin position="235"/>
        <end position="259"/>
    </location>
</feature>
<dbReference type="InterPro" id="IPR032809">
    <property type="entry name" value="Put_HupE_UreJ"/>
</dbReference>